<dbReference type="Proteomes" id="UP000664405">
    <property type="component" value="Unassembled WGS sequence"/>
</dbReference>
<dbReference type="RefSeq" id="WP_206928238.1">
    <property type="nucleotide sequence ID" value="NZ_JAEKJW010000003.1"/>
</dbReference>
<evidence type="ECO:0008006" key="4">
    <source>
        <dbReference type="Google" id="ProtNLM"/>
    </source>
</evidence>
<reference evidence="2" key="1">
    <citation type="submission" date="2020-12" db="EMBL/GenBank/DDBJ databases">
        <title>Oil enriched cultivation method for isolating marine PHA-producing bacteria.</title>
        <authorList>
            <person name="Zheng W."/>
            <person name="Yu S."/>
            <person name="Huang Y."/>
        </authorList>
    </citation>
    <scope>NUCLEOTIDE SEQUENCE</scope>
    <source>
        <strain evidence="2">SY-2-3</strain>
    </source>
</reference>
<evidence type="ECO:0000256" key="1">
    <source>
        <dbReference type="SAM" id="SignalP"/>
    </source>
</evidence>
<evidence type="ECO:0000313" key="2">
    <source>
        <dbReference type="EMBL" id="MBN8198420.1"/>
    </source>
</evidence>
<feature type="chain" id="PRO_5034301443" description="Flagellar biosynthesis protein" evidence="1">
    <location>
        <begin position="23"/>
        <end position="220"/>
    </location>
</feature>
<feature type="signal peptide" evidence="1">
    <location>
        <begin position="1"/>
        <end position="22"/>
    </location>
</feature>
<name>A0A8I1MBN0_9PROT</name>
<sequence length="220" mass="24554">MERRHLKLIAVLGCVAFLGACATSRSVVQIEEPDTIENPTEGVEVRILEVNDKRQFEIDPPRPDIPSLANDEIDDDAITARAYARKRNTYGMALGDVLIPEGKTVADAIAKTVENGFQAAGYRVLTPADPNYDKAADVKVDIAEFWSWFEPGFWQVTVHNRSDITITTDAAIAPEPIKVTEHYRENMQMVLDSDWQASAIKALKQVRETITEQLQKLSAQ</sequence>
<evidence type="ECO:0000313" key="3">
    <source>
        <dbReference type="Proteomes" id="UP000664405"/>
    </source>
</evidence>
<dbReference type="PROSITE" id="PS51257">
    <property type="entry name" value="PROKAR_LIPOPROTEIN"/>
    <property type="match status" value="1"/>
</dbReference>
<dbReference type="EMBL" id="JAEKJW010000003">
    <property type="protein sequence ID" value="MBN8198420.1"/>
    <property type="molecule type" value="Genomic_DNA"/>
</dbReference>
<comment type="caution">
    <text evidence="2">The sequence shown here is derived from an EMBL/GenBank/DDBJ whole genome shotgun (WGS) entry which is preliminary data.</text>
</comment>
<protein>
    <recommendedName>
        <fullName evidence="4">Flagellar biosynthesis protein</fullName>
    </recommendedName>
</protein>
<accession>A0A8I1MBN0</accession>
<gene>
    <name evidence="2" type="ORF">JF547_18265</name>
</gene>
<dbReference type="AlphaFoldDB" id="A0A8I1MBN0"/>
<proteinExistence type="predicted"/>
<organism evidence="2 3">
    <name type="scientific">Thalassospira povalilytica</name>
    <dbReference type="NCBI Taxonomy" id="732237"/>
    <lineage>
        <taxon>Bacteria</taxon>
        <taxon>Pseudomonadati</taxon>
        <taxon>Pseudomonadota</taxon>
        <taxon>Alphaproteobacteria</taxon>
        <taxon>Rhodospirillales</taxon>
        <taxon>Thalassospiraceae</taxon>
        <taxon>Thalassospira</taxon>
    </lineage>
</organism>
<keyword evidence="1" id="KW-0732">Signal</keyword>